<dbReference type="PANTHER" id="PTHR11049">
    <property type="entry name" value="ACYL COENZYME A THIOESTER HYDROLASE"/>
    <property type="match status" value="1"/>
</dbReference>
<dbReference type="RefSeq" id="WP_354007598.1">
    <property type="nucleotide sequence ID" value="NZ_JBEWTA010000001.1"/>
</dbReference>
<sequence>MNLVNDDNPVPQGELTLKVLADSQSTNYTGDVFAGWVAMNVDQAGEIQARKVARGRVVTVSIGAMSFMRPVQIGDIIGLYSRVTEVGKTSIRVIVEAWIENDNGDSVSQKKLTDTSMVFVAVDGSGSTQRINR</sequence>
<dbReference type="InterPro" id="IPR029069">
    <property type="entry name" value="HotDog_dom_sf"/>
</dbReference>
<comment type="caution">
    <text evidence="5">The sequence shown here is derived from an EMBL/GenBank/DDBJ whole genome shotgun (WGS) entry which is preliminary data.</text>
</comment>
<evidence type="ECO:0000256" key="2">
    <source>
        <dbReference type="ARBA" id="ARBA00022801"/>
    </source>
</evidence>
<evidence type="ECO:0000313" key="5">
    <source>
        <dbReference type="EMBL" id="MET4757442.1"/>
    </source>
</evidence>
<dbReference type="SUPFAM" id="SSF54637">
    <property type="entry name" value="Thioesterase/thiol ester dehydrase-isomerase"/>
    <property type="match status" value="1"/>
</dbReference>
<dbReference type="GO" id="GO:0016787">
    <property type="term" value="F:hydrolase activity"/>
    <property type="evidence" value="ECO:0007669"/>
    <property type="project" value="UniProtKB-KW"/>
</dbReference>
<evidence type="ECO:0000256" key="3">
    <source>
        <dbReference type="PROSITE-ProRule" id="PRU01106"/>
    </source>
</evidence>
<keyword evidence="6" id="KW-1185">Reference proteome</keyword>
<dbReference type="Pfam" id="PF03061">
    <property type="entry name" value="4HBT"/>
    <property type="match status" value="1"/>
</dbReference>
<dbReference type="CDD" id="cd03442">
    <property type="entry name" value="BFIT_BACH"/>
    <property type="match status" value="1"/>
</dbReference>
<feature type="domain" description="HotDog ACOT-type" evidence="4">
    <location>
        <begin position="11"/>
        <end position="125"/>
    </location>
</feature>
<dbReference type="Gene3D" id="3.10.129.10">
    <property type="entry name" value="Hotdog Thioesterase"/>
    <property type="match status" value="1"/>
</dbReference>
<dbReference type="EMBL" id="JBEWTB010000002">
    <property type="protein sequence ID" value="MET4757442.1"/>
    <property type="molecule type" value="Genomic_DNA"/>
</dbReference>
<name>A0ABV2SI80_9GAMM</name>
<evidence type="ECO:0000259" key="4">
    <source>
        <dbReference type="PROSITE" id="PS51770"/>
    </source>
</evidence>
<reference evidence="5 6" key="1">
    <citation type="submission" date="2024-06" db="EMBL/GenBank/DDBJ databases">
        <title>Genomic Encyclopedia of Type Strains, Phase V (KMG-V): Genome sequencing to study the core and pangenomes of soil and plant-associated prokaryotes.</title>
        <authorList>
            <person name="Whitman W."/>
        </authorList>
    </citation>
    <scope>NUCLEOTIDE SEQUENCE [LARGE SCALE GENOMIC DNA]</scope>
    <source>
        <strain evidence="5 6">NE40</strain>
    </source>
</reference>
<dbReference type="Proteomes" id="UP001549366">
    <property type="component" value="Unassembled WGS sequence"/>
</dbReference>
<comment type="similarity">
    <text evidence="1">Belongs to the acyl coenzyme A hydrolase family.</text>
</comment>
<evidence type="ECO:0000313" key="6">
    <source>
        <dbReference type="Proteomes" id="UP001549366"/>
    </source>
</evidence>
<proteinExistence type="inferred from homology"/>
<gene>
    <name evidence="5" type="ORF">V5J35_002634</name>
</gene>
<dbReference type="InterPro" id="IPR033120">
    <property type="entry name" value="HOTDOG_ACOT"/>
</dbReference>
<evidence type="ECO:0000256" key="1">
    <source>
        <dbReference type="ARBA" id="ARBA00010458"/>
    </source>
</evidence>
<protein>
    <submittedName>
        <fullName evidence="5">Acyl-CoA thioesterase YciA</fullName>
        <ecNumber evidence="5">3.1.2.-</ecNumber>
    </submittedName>
</protein>
<dbReference type="PANTHER" id="PTHR11049:SF5">
    <property type="entry name" value="ACYL-COA THIOESTER HYDROLASE YCIA"/>
    <property type="match status" value="1"/>
</dbReference>
<dbReference type="PROSITE" id="PS51770">
    <property type="entry name" value="HOTDOG_ACOT"/>
    <property type="match status" value="1"/>
</dbReference>
<accession>A0ABV2SI80</accession>
<dbReference type="EC" id="3.1.2.-" evidence="5"/>
<keyword evidence="2 3" id="KW-0378">Hydrolase</keyword>
<dbReference type="InterPro" id="IPR040170">
    <property type="entry name" value="Cytosol_ACT"/>
</dbReference>
<organism evidence="5 6">
    <name type="scientific">Endozoicomonas lisbonensis</name>
    <dbReference type="NCBI Taxonomy" id="3120522"/>
    <lineage>
        <taxon>Bacteria</taxon>
        <taxon>Pseudomonadati</taxon>
        <taxon>Pseudomonadota</taxon>
        <taxon>Gammaproteobacteria</taxon>
        <taxon>Oceanospirillales</taxon>
        <taxon>Endozoicomonadaceae</taxon>
        <taxon>Endozoicomonas</taxon>
    </lineage>
</organism>
<dbReference type="InterPro" id="IPR006683">
    <property type="entry name" value="Thioestr_dom"/>
</dbReference>